<evidence type="ECO:0000313" key="3">
    <source>
        <dbReference type="EMBL" id="QNE90154.1"/>
    </source>
</evidence>
<dbReference type="KEGG" id="cik:H0194_03975"/>
<name>A0A7G7CRD8_9CORY</name>
<dbReference type="PROSITE" id="PS51257">
    <property type="entry name" value="PROKAR_LIPOPROTEIN"/>
    <property type="match status" value="1"/>
</dbReference>
<feature type="compositionally biased region" description="Polar residues" evidence="1">
    <location>
        <begin position="188"/>
        <end position="199"/>
    </location>
</feature>
<keyword evidence="2" id="KW-0732">Signal</keyword>
<organism evidence="3 4">
    <name type="scientific">Corynebacterium incognita</name>
    <dbReference type="NCBI Taxonomy" id="2754725"/>
    <lineage>
        <taxon>Bacteria</taxon>
        <taxon>Bacillati</taxon>
        <taxon>Actinomycetota</taxon>
        <taxon>Actinomycetes</taxon>
        <taxon>Mycobacteriales</taxon>
        <taxon>Corynebacteriaceae</taxon>
        <taxon>Corynebacterium</taxon>
    </lineage>
</organism>
<feature type="chain" id="PRO_5038460140" description="Lipoprotein LpqE" evidence="2">
    <location>
        <begin position="26"/>
        <end position="199"/>
    </location>
</feature>
<evidence type="ECO:0008006" key="5">
    <source>
        <dbReference type="Google" id="ProtNLM"/>
    </source>
</evidence>
<proteinExistence type="predicted"/>
<feature type="region of interest" description="Disordered" evidence="1">
    <location>
        <begin position="177"/>
        <end position="199"/>
    </location>
</feature>
<keyword evidence="4" id="KW-1185">Reference proteome</keyword>
<evidence type="ECO:0000313" key="4">
    <source>
        <dbReference type="Proteomes" id="UP000515743"/>
    </source>
</evidence>
<gene>
    <name evidence="3" type="ORF">H0194_03975</name>
</gene>
<protein>
    <recommendedName>
        <fullName evidence="5">Lipoprotein LpqE</fullName>
    </recommendedName>
</protein>
<feature type="signal peptide" evidence="2">
    <location>
        <begin position="1"/>
        <end position="25"/>
    </location>
</feature>
<dbReference type="Proteomes" id="UP000515743">
    <property type="component" value="Chromosome"/>
</dbReference>
<sequence>MKSLFTAVRRGGIVSVAAMSALTLASCSGGQITQTSSQVAAVDGESGVTEDGNMAVRDVTIVVDPETNDAALKFTAVNQAYKEEKHKLSSVEVDGKPVQMGSVKEIGRDCRVVGDSKKGLESYPQAKEGEGSGCIQYVTTTLQNDDFAYGGSRPVSFTFDNGKVELNASIIAPQLTAGEENRDAKSTEGYTTKAPSAHH</sequence>
<reference evidence="3 4" key="1">
    <citation type="submission" date="2020-07" db="EMBL/GenBank/DDBJ databases">
        <title>Complete genome and description of Corynebacterium incognita strain Marseille-Q3630 sp. nov.</title>
        <authorList>
            <person name="Boxberger M."/>
        </authorList>
    </citation>
    <scope>NUCLEOTIDE SEQUENCE [LARGE SCALE GENOMIC DNA]</scope>
    <source>
        <strain evidence="3 4">Marseille-Q3630</strain>
    </source>
</reference>
<evidence type="ECO:0000256" key="2">
    <source>
        <dbReference type="SAM" id="SignalP"/>
    </source>
</evidence>
<dbReference type="AlphaFoldDB" id="A0A7G7CRD8"/>
<dbReference type="EMBL" id="CP059404">
    <property type="protein sequence ID" value="QNE90154.1"/>
    <property type="molecule type" value="Genomic_DNA"/>
</dbReference>
<evidence type="ECO:0000256" key="1">
    <source>
        <dbReference type="SAM" id="MobiDB-lite"/>
    </source>
</evidence>
<accession>A0A7G7CRD8</accession>